<protein>
    <recommendedName>
        <fullName evidence="8">PASTA domain-containing protein</fullName>
    </recommendedName>
</protein>
<proteinExistence type="predicted"/>
<organism evidence="2 6">
    <name type="scientific">Mycobacteroides chelonae</name>
    <name type="common">Mycobacterium chelonae</name>
    <dbReference type="NCBI Taxonomy" id="1774"/>
    <lineage>
        <taxon>Bacteria</taxon>
        <taxon>Bacillati</taxon>
        <taxon>Actinomycetota</taxon>
        <taxon>Actinomycetes</taxon>
        <taxon>Mycobacteriales</taxon>
        <taxon>Mycobacteriaceae</taxon>
        <taxon>Mycobacteroides</taxon>
    </lineage>
</organism>
<dbReference type="EMBL" id="CP041150">
    <property type="protein sequence ID" value="QDF71119.1"/>
    <property type="molecule type" value="Genomic_DNA"/>
</dbReference>
<evidence type="ECO:0000313" key="4">
    <source>
        <dbReference type="EMBL" id="QDF71119.1"/>
    </source>
</evidence>
<evidence type="ECO:0000313" key="5">
    <source>
        <dbReference type="Proteomes" id="UP000179441"/>
    </source>
</evidence>
<dbReference type="Proteomes" id="UP000179441">
    <property type="component" value="Unassembled WGS sequence"/>
</dbReference>
<reference evidence="5 6" key="1">
    <citation type="submission" date="2016-10" db="EMBL/GenBank/DDBJ databases">
        <title>Evaluation of Human, Veterinary and Environmental Mycobacterium chelonae Isolates by Core Genome Phylogenomic Analysis, Targeted Gene Comparison, and Anti-microbial Susceptibility Patterns: A Tale of Mistaken Identities.</title>
        <authorList>
            <person name="Fogelson S.B."/>
            <person name="Camus A.C."/>
            <person name="Lorenz W."/>
            <person name="Vasireddy R."/>
            <person name="Vasireddy S."/>
            <person name="Smith T."/>
            <person name="Brown-Elliott B.A."/>
            <person name="Wallace R.J.Jr."/>
            <person name="Hasan N.A."/>
            <person name="Reischl U."/>
            <person name="Sanchez S."/>
        </authorList>
    </citation>
    <scope>NUCLEOTIDE SEQUENCE [LARGE SCALE GENOMIC DNA]</scope>
    <source>
        <strain evidence="2 6">15515</strain>
        <strain evidence="3 5">15518</strain>
    </source>
</reference>
<dbReference type="EMBL" id="MLIS01000002">
    <property type="protein sequence ID" value="OHU76815.1"/>
    <property type="molecule type" value="Genomic_DNA"/>
</dbReference>
<feature type="signal peptide" evidence="1">
    <location>
        <begin position="1"/>
        <end position="24"/>
    </location>
</feature>
<accession>A0A1S1LSG4</accession>
<dbReference type="AlphaFoldDB" id="A0A1S1LSG4"/>
<feature type="chain" id="PRO_5044564752" description="PASTA domain-containing protein" evidence="1">
    <location>
        <begin position="25"/>
        <end position="104"/>
    </location>
</feature>
<gene>
    <name evidence="2" type="ORF">BKG82_15290</name>
    <name evidence="3" type="ORF">BKG84_22020</name>
    <name evidence="4" type="ORF">FJK96_13805</name>
</gene>
<reference evidence="4 7" key="2">
    <citation type="submission" date="2019-06" db="EMBL/GenBank/DDBJ databases">
        <title>Whole geneome sequnce of Mycobacteroides chelonae M77 isolated from bovine milk from Meghalaya, India.</title>
        <authorList>
            <person name="Vise E."/>
            <person name="Das S."/>
            <person name="Garg A."/>
            <person name="Ghatak S."/>
            <person name="Shakuntala I."/>
            <person name="Milton A.A.P."/>
            <person name="Karam A."/>
            <person name="Sanjukta R."/>
            <person name="Puro K."/>
            <person name="Sen A."/>
        </authorList>
    </citation>
    <scope>NUCLEOTIDE SEQUENCE [LARGE SCALE GENOMIC DNA]</scope>
    <source>
        <strain evidence="4 7">M77</strain>
    </source>
</reference>
<evidence type="ECO:0000313" key="7">
    <source>
        <dbReference type="Proteomes" id="UP000317728"/>
    </source>
</evidence>
<evidence type="ECO:0000313" key="2">
    <source>
        <dbReference type="EMBL" id="OHU56606.1"/>
    </source>
</evidence>
<evidence type="ECO:0000256" key="1">
    <source>
        <dbReference type="SAM" id="SignalP"/>
    </source>
</evidence>
<sequence>MTVRRLPGGFIPVLLVAASSFSLATAIHAQARPSNDADAVINSLQASGYRVTVTRIGSGHPDNCTVQSVNQQSPVSNVASARDMRNRPTSVPVSTKVAHVTLAC</sequence>
<name>A0A1S1LSG4_MYCCH</name>
<keyword evidence="5" id="KW-1185">Reference proteome</keyword>
<evidence type="ECO:0008006" key="8">
    <source>
        <dbReference type="Google" id="ProtNLM"/>
    </source>
</evidence>
<keyword evidence="1" id="KW-0732">Signal</keyword>
<dbReference type="Proteomes" id="UP000180043">
    <property type="component" value="Unassembled WGS sequence"/>
</dbReference>
<dbReference type="RefSeq" id="WP_057967980.1">
    <property type="nucleotide sequence ID" value="NZ_BSAK01000015.1"/>
</dbReference>
<dbReference type="EMBL" id="MLIQ01000016">
    <property type="protein sequence ID" value="OHU56606.1"/>
    <property type="molecule type" value="Genomic_DNA"/>
</dbReference>
<evidence type="ECO:0000313" key="6">
    <source>
        <dbReference type="Proteomes" id="UP000180043"/>
    </source>
</evidence>
<dbReference type="Proteomes" id="UP000317728">
    <property type="component" value="Chromosome"/>
</dbReference>
<evidence type="ECO:0000313" key="3">
    <source>
        <dbReference type="EMBL" id="OHU76815.1"/>
    </source>
</evidence>